<keyword evidence="8" id="KW-1185">Reference proteome</keyword>
<evidence type="ECO:0000313" key="7">
    <source>
        <dbReference type="EMBL" id="AHH95616.1"/>
    </source>
</evidence>
<feature type="transmembrane region" description="Helical" evidence="5">
    <location>
        <begin position="202"/>
        <end position="222"/>
    </location>
</feature>
<gene>
    <name evidence="7" type="ORF">KALB_2247</name>
</gene>
<feature type="transmembrane region" description="Helical" evidence="5">
    <location>
        <begin position="108"/>
        <end position="130"/>
    </location>
</feature>
<feature type="transmembrane region" description="Helical" evidence="5">
    <location>
        <begin position="234"/>
        <end position="252"/>
    </location>
</feature>
<dbReference type="Gene3D" id="1.20.1720.10">
    <property type="entry name" value="Multidrug resistance protein D"/>
    <property type="match status" value="1"/>
</dbReference>
<dbReference type="InterPro" id="IPR020846">
    <property type="entry name" value="MFS_dom"/>
</dbReference>
<comment type="subcellular location">
    <subcellularLocation>
        <location evidence="1">Cell membrane</location>
        <topology evidence="1">Multi-pass membrane protein</topology>
    </subcellularLocation>
</comment>
<dbReference type="PANTHER" id="PTHR42718:SF42">
    <property type="entry name" value="EXPORT PROTEIN"/>
    <property type="match status" value="1"/>
</dbReference>
<dbReference type="HOGENOM" id="CLU_000960_28_2_11"/>
<dbReference type="Pfam" id="PF07690">
    <property type="entry name" value="MFS_1"/>
    <property type="match status" value="1"/>
</dbReference>
<dbReference type="eggNOG" id="COG2814">
    <property type="taxonomic scope" value="Bacteria"/>
</dbReference>
<dbReference type="CDD" id="cd17321">
    <property type="entry name" value="MFS_MMR_MDR_like"/>
    <property type="match status" value="1"/>
</dbReference>
<feature type="transmembrane region" description="Helical" evidence="5">
    <location>
        <begin position="359"/>
        <end position="388"/>
    </location>
</feature>
<dbReference type="STRING" id="1449976.KALB_2247"/>
<feature type="transmembrane region" description="Helical" evidence="5">
    <location>
        <begin position="334"/>
        <end position="353"/>
    </location>
</feature>
<evidence type="ECO:0000313" key="8">
    <source>
        <dbReference type="Proteomes" id="UP000019225"/>
    </source>
</evidence>
<keyword evidence="3 5" id="KW-1133">Transmembrane helix</keyword>
<reference evidence="7 8" key="1">
    <citation type="journal article" date="2014" name="BMC Genomics">
        <title>Complete genome sequence of producer of the glycopeptide antibiotic Aculeximycin Kutzneria albida DSM 43870T, a representative of minor genus of Pseudonocardiaceae.</title>
        <authorList>
            <person name="Rebets Y."/>
            <person name="Tokovenko B."/>
            <person name="Lushchyk I."/>
            <person name="Ruckert C."/>
            <person name="Zaburannyi N."/>
            <person name="Bechthold A."/>
            <person name="Kalinowski J."/>
            <person name="Luzhetskyy A."/>
        </authorList>
    </citation>
    <scope>NUCLEOTIDE SEQUENCE [LARGE SCALE GENOMIC DNA]</scope>
    <source>
        <strain evidence="7">DSM 43870</strain>
    </source>
</reference>
<feature type="transmembrane region" description="Helical" evidence="5">
    <location>
        <begin position="57"/>
        <end position="76"/>
    </location>
</feature>
<feature type="transmembrane region" description="Helical" evidence="5">
    <location>
        <begin position="83"/>
        <end position="102"/>
    </location>
</feature>
<dbReference type="GO" id="GO:0022857">
    <property type="term" value="F:transmembrane transporter activity"/>
    <property type="evidence" value="ECO:0007669"/>
    <property type="project" value="InterPro"/>
</dbReference>
<dbReference type="InterPro" id="IPR036259">
    <property type="entry name" value="MFS_trans_sf"/>
</dbReference>
<evidence type="ECO:0000256" key="5">
    <source>
        <dbReference type="SAM" id="Phobius"/>
    </source>
</evidence>
<dbReference type="PROSITE" id="PS50850">
    <property type="entry name" value="MFS"/>
    <property type="match status" value="1"/>
</dbReference>
<keyword evidence="4 5" id="KW-0472">Membrane</keyword>
<dbReference type="AlphaFoldDB" id="W5W596"/>
<dbReference type="PANTHER" id="PTHR42718">
    <property type="entry name" value="MAJOR FACILITATOR SUPERFAMILY MULTIDRUG TRANSPORTER MFSC"/>
    <property type="match status" value="1"/>
</dbReference>
<feature type="transmembrane region" description="Helical" evidence="5">
    <location>
        <begin position="142"/>
        <end position="160"/>
    </location>
</feature>
<keyword evidence="2 5" id="KW-0812">Transmembrane</keyword>
<feature type="transmembrane region" description="Helical" evidence="5">
    <location>
        <begin position="273"/>
        <end position="294"/>
    </location>
</feature>
<feature type="transmembrane region" description="Helical" evidence="5">
    <location>
        <begin position="409"/>
        <end position="426"/>
    </location>
</feature>
<proteinExistence type="predicted"/>
<evidence type="ECO:0000256" key="3">
    <source>
        <dbReference type="ARBA" id="ARBA00022989"/>
    </source>
</evidence>
<dbReference type="SUPFAM" id="SSF103473">
    <property type="entry name" value="MFS general substrate transporter"/>
    <property type="match status" value="1"/>
</dbReference>
<feature type="transmembrane region" description="Helical" evidence="5">
    <location>
        <begin position="166"/>
        <end position="190"/>
    </location>
</feature>
<feature type="transmembrane region" description="Helical" evidence="5">
    <location>
        <begin position="300"/>
        <end position="322"/>
    </location>
</feature>
<dbReference type="PATRIC" id="fig|1449976.3.peg.2243"/>
<dbReference type="GO" id="GO:0005886">
    <property type="term" value="C:plasma membrane"/>
    <property type="evidence" value="ECO:0007669"/>
    <property type="project" value="UniProtKB-SubCell"/>
</dbReference>
<dbReference type="InterPro" id="IPR011701">
    <property type="entry name" value="MFS"/>
</dbReference>
<dbReference type="KEGG" id="kal:KALB_2247"/>
<feature type="domain" description="Major facilitator superfamily (MFS) profile" evidence="6">
    <location>
        <begin position="14"/>
        <end position="470"/>
    </location>
</feature>
<evidence type="ECO:0000256" key="4">
    <source>
        <dbReference type="ARBA" id="ARBA00023136"/>
    </source>
</evidence>
<name>W5W596_9PSEU</name>
<dbReference type="EMBL" id="CP007155">
    <property type="protein sequence ID" value="AHH95616.1"/>
    <property type="molecule type" value="Genomic_DNA"/>
</dbReference>
<evidence type="ECO:0000259" key="6">
    <source>
        <dbReference type="PROSITE" id="PS50850"/>
    </source>
</evidence>
<organism evidence="7 8">
    <name type="scientific">Kutzneria albida DSM 43870</name>
    <dbReference type="NCBI Taxonomy" id="1449976"/>
    <lineage>
        <taxon>Bacteria</taxon>
        <taxon>Bacillati</taxon>
        <taxon>Actinomycetota</taxon>
        <taxon>Actinomycetes</taxon>
        <taxon>Pseudonocardiales</taxon>
        <taxon>Pseudonocardiaceae</taxon>
        <taxon>Kutzneria</taxon>
    </lineage>
</organism>
<feature type="transmembrane region" description="Helical" evidence="5">
    <location>
        <begin position="446"/>
        <end position="467"/>
    </location>
</feature>
<accession>W5W596</accession>
<sequence>MSLALERPTRWSAVLGVAVLAQTLVSMDSSVLNIAVKTLADPVSGLGASPDQLAWAINAYTVVFASAMFAGGALADRFGQRRALVAGLLLFSVTSALAAFASTPVQLVLARGAMGLGGALLMPATLAIVIMASRPEQRSRAIAIWASAAAVGLAIGPVAGGALLGWFWWGSVFLINVPIVLLCLVGIALWVPEYRADRPRPLDPLGLVLSFAGLGGVVFGVINAGQDWLRLDVLGPILVGLALLGAFAVAQLRAAEPSFDVRLFTRRRFAGGSLSLMIAFFGVSGQLFYATFYLQDVRGLSPLAAGLATAPTALGIVLGNLVAPGLVARWSTRWVAAVGMAVSIATFGSYVLFDQHTPIAWYAAMMLVQGAAMGLVAVPSTAASMAALPPERSGAGSAVTSAMRQVGSALGVAVVGSLLTSSYRAAAGSWTGASFTDGAAYLHAMAFAAGWTCLLCLAGLALIVVCLNEN</sequence>
<dbReference type="Gene3D" id="1.20.1250.20">
    <property type="entry name" value="MFS general substrate transporter like domains"/>
    <property type="match status" value="1"/>
</dbReference>
<evidence type="ECO:0000256" key="1">
    <source>
        <dbReference type="ARBA" id="ARBA00004651"/>
    </source>
</evidence>
<dbReference type="Proteomes" id="UP000019225">
    <property type="component" value="Chromosome"/>
</dbReference>
<evidence type="ECO:0000256" key="2">
    <source>
        <dbReference type="ARBA" id="ARBA00022692"/>
    </source>
</evidence>
<protein>
    <submittedName>
        <fullName evidence="7">Integral membrane protein</fullName>
    </submittedName>
</protein>